<sequence length="545" mass="60943">MSSRFSRPAHEYELLPRASLEAEDFPELQRHTSNSSWLSRVAESLPFGVKQISNPSTYAHYITPRRKKRSIIRLIIYSVVSIPYILLSLVLIVGAFFPSYTYRPAHYSELRQRSLESAVPGRANIHNEKVFIAASLYEPNGTLTSGAWGQSVLDLVDLLGPENVYLSIYENSPDAGTVASLDRFRQRVTCNSSIVYEDLDLATLPRITLPNGETRLRRIAFLAEVRNRALTPIDTAGVAFDRILYINDVNFDPIDAAQLLLSTNVDASGRANYGAACAVDFINPFKFYDRFATRDIDGYNMGIPFYPWFTSAGSATSRSDVIAGTDAVRVRSCWGGMAAFEAKWFQDFTKLNDPSPPPNNTQLATPPAPTDPNEVLAKTPLRFRVEQENFWEASECCLINADLTYLRTGHALPADAGIYMNPYIRVAYSPTVLSWLSLTRRPERLYSLVHDILNHAVNFPNYNPRQGEEPGKKIREGVWKYDDPARAFLPNATVADRQGQWVDEERVSHVGGFCGGRFLLVMNDDAKEGESKWGKILAPSPPPGS</sequence>
<evidence type="ECO:0000313" key="3">
    <source>
        <dbReference type="Proteomes" id="UP000799779"/>
    </source>
</evidence>
<protein>
    <submittedName>
        <fullName evidence="2">Glycosyltransferase family 69 protein</fullName>
    </submittedName>
</protein>
<dbReference type="PANTHER" id="PTHR34144:SF8">
    <property type="entry name" value="GLYCOSYLTRANSFERASE FAMILY 69 PROTEIN"/>
    <property type="match status" value="1"/>
</dbReference>
<keyword evidence="1" id="KW-0472">Membrane</keyword>
<feature type="transmembrane region" description="Helical" evidence="1">
    <location>
        <begin position="74"/>
        <end position="97"/>
    </location>
</feature>
<dbReference type="OrthoDB" id="262547at2759"/>
<dbReference type="Proteomes" id="UP000799779">
    <property type="component" value="Unassembled WGS sequence"/>
</dbReference>
<evidence type="ECO:0000256" key="1">
    <source>
        <dbReference type="SAM" id="Phobius"/>
    </source>
</evidence>
<dbReference type="PANTHER" id="PTHR34144">
    <property type="entry name" value="CHROMOSOME 8, WHOLE GENOME SHOTGUN SEQUENCE"/>
    <property type="match status" value="1"/>
</dbReference>
<dbReference type="InterPro" id="IPR021047">
    <property type="entry name" value="Mannosyltransferase_CMT1"/>
</dbReference>
<evidence type="ECO:0000313" key="2">
    <source>
        <dbReference type="EMBL" id="KAF2003117.1"/>
    </source>
</evidence>
<dbReference type="Pfam" id="PF11735">
    <property type="entry name" value="CAP59_mtransfer"/>
    <property type="match status" value="1"/>
</dbReference>
<keyword evidence="3" id="KW-1185">Reference proteome</keyword>
<keyword evidence="1" id="KW-0812">Transmembrane</keyword>
<accession>A0A6A5WNK4</accession>
<keyword evidence="2" id="KW-0808">Transferase</keyword>
<keyword evidence="1" id="KW-1133">Transmembrane helix</keyword>
<dbReference type="EMBL" id="ML977574">
    <property type="protein sequence ID" value="KAF2003117.1"/>
    <property type="molecule type" value="Genomic_DNA"/>
</dbReference>
<proteinExistence type="predicted"/>
<dbReference type="AlphaFoldDB" id="A0A6A5WNK4"/>
<name>A0A6A5WNK4_9PLEO</name>
<gene>
    <name evidence="2" type="ORF">P154DRAFT_520463</name>
</gene>
<reference evidence="2" key="1">
    <citation type="journal article" date="2020" name="Stud. Mycol.">
        <title>101 Dothideomycetes genomes: a test case for predicting lifestyles and emergence of pathogens.</title>
        <authorList>
            <person name="Haridas S."/>
            <person name="Albert R."/>
            <person name="Binder M."/>
            <person name="Bloem J."/>
            <person name="Labutti K."/>
            <person name="Salamov A."/>
            <person name="Andreopoulos B."/>
            <person name="Baker S."/>
            <person name="Barry K."/>
            <person name="Bills G."/>
            <person name="Bluhm B."/>
            <person name="Cannon C."/>
            <person name="Castanera R."/>
            <person name="Culley D."/>
            <person name="Daum C."/>
            <person name="Ezra D."/>
            <person name="Gonzalez J."/>
            <person name="Henrissat B."/>
            <person name="Kuo A."/>
            <person name="Liang C."/>
            <person name="Lipzen A."/>
            <person name="Lutzoni F."/>
            <person name="Magnuson J."/>
            <person name="Mondo S."/>
            <person name="Nolan M."/>
            <person name="Ohm R."/>
            <person name="Pangilinan J."/>
            <person name="Park H.-J."/>
            <person name="Ramirez L."/>
            <person name="Alfaro M."/>
            <person name="Sun H."/>
            <person name="Tritt A."/>
            <person name="Yoshinaga Y."/>
            <person name="Zwiers L.-H."/>
            <person name="Turgeon B."/>
            <person name="Goodwin S."/>
            <person name="Spatafora J."/>
            <person name="Crous P."/>
            <person name="Grigoriev I."/>
        </authorList>
    </citation>
    <scope>NUCLEOTIDE SEQUENCE</scope>
    <source>
        <strain evidence="2">CBS 123094</strain>
    </source>
</reference>
<organism evidence="2 3">
    <name type="scientific">Amniculicola lignicola CBS 123094</name>
    <dbReference type="NCBI Taxonomy" id="1392246"/>
    <lineage>
        <taxon>Eukaryota</taxon>
        <taxon>Fungi</taxon>
        <taxon>Dikarya</taxon>
        <taxon>Ascomycota</taxon>
        <taxon>Pezizomycotina</taxon>
        <taxon>Dothideomycetes</taxon>
        <taxon>Pleosporomycetidae</taxon>
        <taxon>Pleosporales</taxon>
        <taxon>Amniculicolaceae</taxon>
        <taxon>Amniculicola</taxon>
    </lineage>
</organism>
<dbReference type="GO" id="GO:0016740">
    <property type="term" value="F:transferase activity"/>
    <property type="evidence" value="ECO:0007669"/>
    <property type="project" value="UniProtKB-KW"/>
</dbReference>